<feature type="compositionally biased region" description="Acidic residues" evidence="11">
    <location>
        <begin position="248"/>
        <end position="259"/>
    </location>
</feature>
<dbReference type="SUPFAM" id="SSF57667">
    <property type="entry name" value="beta-beta-alpha zinc fingers"/>
    <property type="match status" value="2"/>
</dbReference>
<name>A0A8X6M2G2_TRICU</name>
<comment type="caution">
    <text evidence="13">The sequence shown here is derived from an EMBL/GenBank/DDBJ whole genome shotgun (WGS) entry which is preliminary data.</text>
</comment>
<feature type="compositionally biased region" description="Basic and acidic residues" evidence="11">
    <location>
        <begin position="39"/>
        <end position="54"/>
    </location>
</feature>
<feature type="compositionally biased region" description="Basic and acidic residues" evidence="11">
    <location>
        <begin position="108"/>
        <end position="117"/>
    </location>
</feature>
<reference evidence="13" key="1">
    <citation type="submission" date="2020-07" db="EMBL/GenBank/DDBJ databases">
        <title>Multicomponent nature underlies the extraordinary mechanical properties of spider dragline silk.</title>
        <authorList>
            <person name="Kono N."/>
            <person name="Nakamura H."/>
            <person name="Mori M."/>
            <person name="Yoshida Y."/>
            <person name="Ohtoshi R."/>
            <person name="Malay A.D."/>
            <person name="Moran D.A.P."/>
            <person name="Tomita M."/>
            <person name="Numata K."/>
            <person name="Arakawa K."/>
        </authorList>
    </citation>
    <scope>NUCLEOTIDE SEQUENCE</scope>
</reference>
<dbReference type="InterPro" id="IPR050636">
    <property type="entry name" value="C2H2-ZF_domain-containing"/>
</dbReference>
<dbReference type="OrthoDB" id="10039931at2759"/>
<dbReference type="AlphaFoldDB" id="A0A8X6M2G2"/>
<feature type="compositionally biased region" description="Basic and acidic residues" evidence="11">
    <location>
        <begin position="70"/>
        <end position="79"/>
    </location>
</feature>
<evidence type="ECO:0000256" key="11">
    <source>
        <dbReference type="SAM" id="MobiDB-lite"/>
    </source>
</evidence>
<dbReference type="Gene3D" id="3.30.160.60">
    <property type="entry name" value="Classic Zinc Finger"/>
    <property type="match status" value="2"/>
</dbReference>
<dbReference type="Proteomes" id="UP000887116">
    <property type="component" value="Unassembled WGS sequence"/>
</dbReference>
<evidence type="ECO:0000259" key="12">
    <source>
        <dbReference type="PROSITE" id="PS50157"/>
    </source>
</evidence>
<keyword evidence="8" id="KW-0804">Transcription</keyword>
<keyword evidence="7" id="KW-0805">Transcription regulation</keyword>
<feature type="domain" description="C2H2-type" evidence="12">
    <location>
        <begin position="361"/>
        <end position="386"/>
    </location>
</feature>
<feature type="compositionally biased region" description="Acidic residues" evidence="11">
    <location>
        <begin position="60"/>
        <end position="69"/>
    </location>
</feature>
<feature type="compositionally biased region" description="Basic residues" evidence="11">
    <location>
        <begin position="1"/>
        <end position="10"/>
    </location>
</feature>
<dbReference type="GO" id="GO:0008270">
    <property type="term" value="F:zinc ion binding"/>
    <property type="evidence" value="ECO:0007669"/>
    <property type="project" value="UniProtKB-KW"/>
</dbReference>
<keyword evidence="4" id="KW-0677">Repeat</keyword>
<evidence type="ECO:0000256" key="3">
    <source>
        <dbReference type="ARBA" id="ARBA00022723"/>
    </source>
</evidence>
<evidence type="ECO:0000256" key="1">
    <source>
        <dbReference type="ARBA" id="ARBA00004123"/>
    </source>
</evidence>
<feature type="compositionally biased region" description="Basic and acidic residues" evidence="11">
    <location>
        <begin position="133"/>
        <end position="149"/>
    </location>
</feature>
<feature type="domain" description="C2H2-type" evidence="12">
    <location>
        <begin position="388"/>
        <end position="411"/>
    </location>
</feature>
<dbReference type="InterPro" id="IPR036236">
    <property type="entry name" value="Znf_C2H2_sf"/>
</dbReference>
<keyword evidence="9" id="KW-0539">Nucleus</keyword>
<feature type="domain" description="C2H2-type" evidence="12">
    <location>
        <begin position="304"/>
        <end position="331"/>
    </location>
</feature>
<comment type="subcellular location">
    <subcellularLocation>
        <location evidence="1">Nucleus</location>
    </subcellularLocation>
</comment>
<dbReference type="PANTHER" id="PTHR47772:SF15">
    <property type="entry name" value="REDUCED EXPRESSION 2-RELATED"/>
    <property type="match status" value="1"/>
</dbReference>
<keyword evidence="14" id="KW-1185">Reference proteome</keyword>
<evidence type="ECO:0000313" key="14">
    <source>
        <dbReference type="Proteomes" id="UP000887116"/>
    </source>
</evidence>
<dbReference type="EMBL" id="BMAO01009576">
    <property type="protein sequence ID" value="GFR31676.1"/>
    <property type="molecule type" value="Genomic_DNA"/>
</dbReference>
<feature type="domain" description="C2H2-type" evidence="12">
    <location>
        <begin position="332"/>
        <end position="360"/>
    </location>
</feature>
<feature type="compositionally biased region" description="Basic and acidic residues" evidence="11">
    <location>
        <begin position="228"/>
        <end position="247"/>
    </location>
</feature>
<evidence type="ECO:0000256" key="2">
    <source>
        <dbReference type="ARBA" id="ARBA00006991"/>
    </source>
</evidence>
<dbReference type="InterPro" id="IPR013087">
    <property type="entry name" value="Znf_C2H2_type"/>
</dbReference>
<keyword evidence="3" id="KW-0479">Metal-binding</keyword>
<feature type="region of interest" description="Disordered" evidence="11">
    <location>
        <begin position="1"/>
        <end position="272"/>
    </location>
</feature>
<evidence type="ECO:0000256" key="10">
    <source>
        <dbReference type="PROSITE-ProRule" id="PRU00042"/>
    </source>
</evidence>
<organism evidence="13 14">
    <name type="scientific">Trichonephila clavata</name>
    <name type="common">Joro spider</name>
    <name type="synonym">Nephila clavata</name>
    <dbReference type="NCBI Taxonomy" id="2740835"/>
    <lineage>
        <taxon>Eukaryota</taxon>
        <taxon>Metazoa</taxon>
        <taxon>Ecdysozoa</taxon>
        <taxon>Arthropoda</taxon>
        <taxon>Chelicerata</taxon>
        <taxon>Arachnida</taxon>
        <taxon>Araneae</taxon>
        <taxon>Araneomorphae</taxon>
        <taxon>Entelegynae</taxon>
        <taxon>Araneoidea</taxon>
        <taxon>Nephilidae</taxon>
        <taxon>Trichonephila</taxon>
    </lineage>
</organism>
<feature type="compositionally biased region" description="Acidic residues" evidence="11">
    <location>
        <begin position="150"/>
        <end position="161"/>
    </location>
</feature>
<comment type="similarity">
    <text evidence="2">Belongs to the krueppel C2H2-type zinc-finger protein family.</text>
</comment>
<dbReference type="PROSITE" id="PS50157">
    <property type="entry name" value="ZINC_FINGER_C2H2_2"/>
    <property type="match status" value="4"/>
</dbReference>
<proteinExistence type="inferred from homology"/>
<keyword evidence="6" id="KW-0862">Zinc</keyword>
<dbReference type="PROSITE" id="PS00028">
    <property type="entry name" value="ZINC_FINGER_C2H2_1"/>
    <property type="match status" value="3"/>
</dbReference>
<evidence type="ECO:0000256" key="4">
    <source>
        <dbReference type="ARBA" id="ARBA00022737"/>
    </source>
</evidence>
<evidence type="ECO:0000256" key="9">
    <source>
        <dbReference type="ARBA" id="ARBA00023242"/>
    </source>
</evidence>
<evidence type="ECO:0000256" key="5">
    <source>
        <dbReference type="ARBA" id="ARBA00022771"/>
    </source>
</evidence>
<protein>
    <recommendedName>
        <fullName evidence="12">C2H2-type domain-containing protein</fullName>
    </recommendedName>
</protein>
<keyword evidence="5 10" id="KW-0863">Zinc-finger</keyword>
<evidence type="ECO:0000256" key="8">
    <source>
        <dbReference type="ARBA" id="ARBA00023163"/>
    </source>
</evidence>
<dbReference type="GO" id="GO:0005634">
    <property type="term" value="C:nucleus"/>
    <property type="evidence" value="ECO:0007669"/>
    <property type="project" value="UniProtKB-SubCell"/>
</dbReference>
<evidence type="ECO:0000313" key="13">
    <source>
        <dbReference type="EMBL" id="GFR31676.1"/>
    </source>
</evidence>
<dbReference type="SMART" id="SM00355">
    <property type="entry name" value="ZnF_C2H2"/>
    <property type="match status" value="5"/>
</dbReference>
<evidence type="ECO:0000256" key="7">
    <source>
        <dbReference type="ARBA" id="ARBA00023015"/>
    </source>
</evidence>
<dbReference type="PANTHER" id="PTHR47772">
    <property type="entry name" value="ZINC FINGER PROTEIN 200"/>
    <property type="match status" value="1"/>
</dbReference>
<evidence type="ECO:0000256" key="6">
    <source>
        <dbReference type="ARBA" id="ARBA00022833"/>
    </source>
</evidence>
<sequence>MGKSPRKRQVPQKVPDLSDSVSKDENTNIFEIVKRRNKRETPSRSKPIESKTDESSPSFDDSDEGSSDDSIDHTEEKKGPSKNLRTSNKSTIEKSKYVESSFSEDEESISKNDAENRKNKKISGNSKVKKTKGSKEESQDDEAKSKSPDNDVEFSDQDEESSGGLPDIQSLCETLEKESVQDNSTSVEESQRNPRIVIAIKSKPAPKKRKNDELDGEKKGKRGRKAKSVQEIKKPKNVRKDSAATEKTDEESETDANDDSSEKDSGKGKQNVKRKFPCHKCNAEFNRTYELFDHTCEGKRLRGFACEFCDKIYLKRSIYINHKIIHSRKKPYKCGLCQKKSSSQSNHLYHMKKFHPEAKLFPCEFPPCTKSFMTRKEQMEHHKTHTKFICCYCDEAFNKNSTMLSHKRKEHDVYF</sequence>
<accession>A0A8X6M2G2</accession>
<gene>
    <name evidence="13" type="primary">AVEN_109135_1</name>
    <name evidence="13" type="ORF">TNCT_372141</name>
</gene>